<dbReference type="Pfam" id="PF02678">
    <property type="entry name" value="Pirin"/>
    <property type="match status" value="1"/>
</dbReference>
<keyword evidence="6" id="KW-1185">Reference proteome</keyword>
<proteinExistence type="inferred from homology"/>
<dbReference type="InterPro" id="IPR011051">
    <property type="entry name" value="RmlC_Cupin_sf"/>
</dbReference>
<feature type="binding site" evidence="2">
    <location>
        <position position="53"/>
    </location>
    <ligand>
        <name>Fe cation</name>
        <dbReference type="ChEBI" id="CHEBI:24875"/>
    </ligand>
</feature>
<accession>A0A917NGW5</accession>
<keyword evidence="2" id="KW-0408">Iron</keyword>
<sequence>MAFVTYPDARRASRMGVAHLRLFPSYTVPYIDPFLLLDHFAIQHPEGFPDHPHRGFEIITYVLEGALAHADSAGHESVIPAGGVQKVTAGRGIVHSEMPGTDGIDSGLQLWINLPRAEKGVDPEYQEVKPSELPETEASGVRIRHLVGGGSPVRVRRPMVYQDVCWLADGTWTLRVPAGHQGFFYVLAGRGEVQAAASAPAAATPEASSPMANASDPTAGLAPGDLIFWTGEPAVVQLHIAGQDGLRVVFALGEPVGERPIFNGPFVD</sequence>
<comment type="caution">
    <text evidence="5">The sequence shown here is derived from an EMBL/GenBank/DDBJ whole genome shotgun (WGS) entry which is preliminary data.</text>
</comment>
<reference evidence="5" key="1">
    <citation type="journal article" date="2014" name="Int. J. Syst. Evol. Microbiol.">
        <title>Complete genome sequence of Corynebacterium casei LMG S-19264T (=DSM 44701T), isolated from a smear-ripened cheese.</title>
        <authorList>
            <consortium name="US DOE Joint Genome Institute (JGI-PGF)"/>
            <person name="Walter F."/>
            <person name="Albersmeier A."/>
            <person name="Kalinowski J."/>
            <person name="Ruckert C."/>
        </authorList>
    </citation>
    <scope>NUCLEOTIDE SEQUENCE</scope>
    <source>
        <strain evidence="5">JCM 18487</strain>
    </source>
</reference>
<evidence type="ECO:0000256" key="2">
    <source>
        <dbReference type="PIRSR" id="PIRSR006232-1"/>
    </source>
</evidence>
<feature type="binding site" evidence="2">
    <location>
        <position position="51"/>
    </location>
    <ligand>
        <name>Fe cation</name>
        <dbReference type="ChEBI" id="CHEBI:24875"/>
    </ligand>
</feature>
<protein>
    <recommendedName>
        <fullName evidence="4">Pirin N-terminal domain-containing protein</fullName>
    </recommendedName>
</protein>
<dbReference type="InterPro" id="IPR014710">
    <property type="entry name" value="RmlC-like_jellyroll"/>
</dbReference>
<dbReference type="InterPro" id="IPR012093">
    <property type="entry name" value="Pirin"/>
</dbReference>
<name>A0A917NGW5_9BACL</name>
<comment type="similarity">
    <text evidence="1 3">Belongs to the pirin family.</text>
</comment>
<keyword evidence="2" id="KW-0479">Metal-binding</keyword>
<dbReference type="PANTHER" id="PTHR13903:SF8">
    <property type="entry name" value="PIRIN"/>
    <property type="match status" value="1"/>
</dbReference>
<dbReference type="AlphaFoldDB" id="A0A917NGW5"/>
<organism evidence="5 6">
    <name type="scientific">Alicyclobacillus cellulosilyticus</name>
    <dbReference type="NCBI Taxonomy" id="1003997"/>
    <lineage>
        <taxon>Bacteria</taxon>
        <taxon>Bacillati</taxon>
        <taxon>Bacillota</taxon>
        <taxon>Bacilli</taxon>
        <taxon>Bacillales</taxon>
        <taxon>Alicyclobacillaceae</taxon>
        <taxon>Alicyclobacillus</taxon>
    </lineage>
</organism>
<dbReference type="PIRSF" id="PIRSF006232">
    <property type="entry name" value="Pirin"/>
    <property type="match status" value="1"/>
</dbReference>
<dbReference type="SUPFAM" id="SSF51182">
    <property type="entry name" value="RmlC-like cupins"/>
    <property type="match status" value="1"/>
</dbReference>
<dbReference type="GO" id="GO:0046872">
    <property type="term" value="F:metal ion binding"/>
    <property type="evidence" value="ECO:0007669"/>
    <property type="project" value="UniProtKB-KW"/>
</dbReference>
<dbReference type="Proteomes" id="UP000637695">
    <property type="component" value="Unassembled WGS sequence"/>
</dbReference>
<evidence type="ECO:0000259" key="4">
    <source>
        <dbReference type="Pfam" id="PF02678"/>
    </source>
</evidence>
<feature type="domain" description="Pirin N-terminal" evidence="4">
    <location>
        <begin position="27"/>
        <end position="112"/>
    </location>
</feature>
<feature type="binding site" evidence="2">
    <location>
        <position position="97"/>
    </location>
    <ligand>
        <name>Fe cation</name>
        <dbReference type="ChEBI" id="CHEBI:24875"/>
    </ligand>
</feature>
<dbReference type="EMBL" id="BMOY01000006">
    <property type="protein sequence ID" value="GGI99581.1"/>
    <property type="molecule type" value="Genomic_DNA"/>
</dbReference>
<dbReference type="InterPro" id="IPR003829">
    <property type="entry name" value="Pirin_N_dom"/>
</dbReference>
<dbReference type="Gene3D" id="2.60.120.10">
    <property type="entry name" value="Jelly Rolls"/>
    <property type="match status" value="2"/>
</dbReference>
<feature type="binding site" evidence="2">
    <location>
        <position position="95"/>
    </location>
    <ligand>
        <name>Fe cation</name>
        <dbReference type="ChEBI" id="CHEBI:24875"/>
    </ligand>
</feature>
<dbReference type="CDD" id="cd02909">
    <property type="entry name" value="cupin_pirin_N"/>
    <property type="match status" value="1"/>
</dbReference>
<evidence type="ECO:0000313" key="6">
    <source>
        <dbReference type="Proteomes" id="UP000637695"/>
    </source>
</evidence>
<gene>
    <name evidence="5" type="ORF">GCM10010885_06080</name>
</gene>
<evidence type="ECO:0000256" key="1">
    <source>
        <dbReference type="ARBA" id="ARBA00008416"/>
    </source>
</evidence>
<dbReference type="PANTHER" id="PTHR13903">
    <property type="entry name" value="PIRIN-RELATED"/>
    <property type="match status" value="1"/>
</dbReference>
<evidence type="ECO:0000313" key="5">
    <source>
        <dbReference type="EMBL" id="GGI99581.1"/>
    </source>
</evidence>
<evidence type="ECO:0000256" key="3">
    <source>
        <dbReference type="RuleBase" id="RU003457"/>
    </source>
</evidence>
<comment type="cofactor">
    <cofactor evidence="2">
        <name>Fe cation</name>
        <dbReference type="ChEBI" id="CHEBI:24875"/>
    </cofactor>
    <text evidence="2">Binds 1 Fe cation per subunit.</text>
</comment>
<reference evidence="5" key="2">
    <citation type="submission" date="2020-09" db="EMBL/GenBank/DDBJ databases">
        <authorList>
            <person name="Sun Q."/>
            <person name="Ohkuma M."/>
        </authorList>
    </citation>
    <scope>NUCLEOTIDE SEQUENCE</scope>
    <source>
        <strain evidence="5">JCM 18487</strain>
    </source>
</reference>
<dbReference type="RefSeq" id="WP_188881077.1">
    <property type="nucleotide sequence ID" value="NZ_BMOY01000006.1"/>
</dbReference>